<comment type="subunit">
    <text evidence="10">At low DSF concentrations, interacts with RpfF.</text>
</comment>
<dbReference type="Gene3D" id="3.30.565.10">
    <property type="entry name" value="Histidine kinase-like ATPase, C-terminal domain"/>
    <property type="match status" value="1"/>
</dbReference>
<evidence type="ECO:0000256" key="11">
    <source>
        <dbReference type="ARBA" id="ARBA00068150"/>
    </source>
</evidence>
<organism evidence="17 18">
    <name type="scientific">Nitrogeniibacter mangrovi</name>
    <dbReference type="NCBI Taxonomy" id="2016596"/>
    <lineage>
        <taxon>Bacteria</taxon>
        <taxon>Pseudomonadati</taxon>
        <taxon>Pseudomonadota</taxon>
        <taxon>Betaproteobacteria</taxon>
        <taxon>Rhodocyclales</taxon>
        <taxon>Zoogloeaceae</taxon>
        <taxon>Nitrogeniibacter</taxon>
    </lineage>
</organism>
<evidence type="ECO:0000256" key="13">
    <source>
        <dbReference type="PROSITE-ProRule" id="PRU00169"/>
    </source>
</evidence>
<dbReference type="PROSITE" id="PS50110">
    <property type="entry name" value="RESPONSE_REGULATORY"/>
    <property type="match status" value="1"/>
</dbReference>
<dbReference type="EC" id="2.7.13.3" evidence="2"/>
<dbReference type="CDD" id="cd17546">
    <property type="entry name" value="REC_hyHK_CKI1_RcsC-like"/>
    <property type="match status" value="1"/>
</dbReference>
<feature type="modified residue" description="4-aspartylphosphate" evidence="13">
    <location>
        <position position="532"/>
    </location>
</feature>
<keyword evidence="18" id="KW-1185">Reference proteome</keyword>
<evidence type="ECO:0000256" key="2">
    <source>
        <dbReference type="ARBA" id="ARBA00012438"/>
    </source>
</evidence>
<dbReference type="InterPro" id="IPR003661">
    <property type="entry name" value="HisK_dim/P_dom"/>
</dbReference>
<evidence type="ECO:0000259" key="15">
    <source>
        <dbReference type="PROSITE" id="PS50109"/>
    </source>
</evidence>
<evidence type="ECO:0000256" key="7">
    <source>
        <dbReference type="ARBA" id="ARBA00022840"/>
    </source>
</evidence>
<evidence type="ECO:0000256" key="6">
    <source>
        <dbReference type="ARBA" id="ARBA00022777"/>
    </source>
</evidence>
<evidence type="ECO:0000256" key="8">
    <source>
        <dbReference type="ARBA" id="ARBA00023012"/>
    </source>
</evidence>
<evidence type="ECO:0000256" key="10">
    <source>
        <dbReference type="ARBA" id="ARBA00064003"/>
    </source>
</evidence>
<dbReference type="SUPFAM" id="SSF55874">
    <property type="entry name" value="ATPase domain of HSP90 chaperone/DNA topoisomerase II/histidine kinase"/>
    <property type="match status" value="1"/>
</dbReference>
<evidence type="ECO:0000313" key="17">
    <source>
        <dbReference type="EMBL" id="QID16581.1"/>
    </source>
</evidence>
<dbReference type="InterPro" id="IPR036097">
    <property type="entry name" value="HisK_dim/P_sf"/>
</dbReference>
<keyword evidence="7" id="KW-0067">ATP-binding</keyword>
<evidence type="ECO:0000256" key="3">
    <source>
        <dbReference type="ARBA" id="ARBA00022553"/>
    </source>
</evidence>
<dbReference type="InterPro" id="IPR011006">
    <property type="entry name" value="CheY-like_superfamily"/>
</dbReference>
<keyword evidence="14" id="KW-1133">Transmembrane helix</keyword>
<reference evidence="17 18" key="1">
    <citation type="submission" date="2020-02" db="EMBL/GenBank/DDBJ databases">
        <title>Nitrogenibacter mangrovi gen. nov., sp. nov. isolated from mangrove sediment, a denitrifying betaproteobacterium.</title>
        <authorList>
            <person name="Liao H."/>
            <person name="Tian Y."/>
        </authorList>
    </citation>
    <scope>NUCLEOTIDE SEQUENCE [LARGE SCALE GENOMIC DNA]</scope>
    <source>
        <strain evidence="17 18">M9-3-2</strain>
    </source>
</reference>
<keyword evidence="4" id="KW-0808">Transferase</keyword>
<evidence type="ECO:0000256" key="14">
    <source>
        <dbReference type="SAM" id="Phobius"/>
    </source>
</evidence>
<dbReference type="Pfam" id="PF00512">
    <property type="entry name" value="HisKA"/>
    <property type="match status" value="1"/>
</dbReference>
<dbReference type="InterPro" id="IPR001789">
    <property type="entry name" value="Sig_transdc_resp-reg_receiver"/>
</dbReference>
<dbReference type="AlphaFoldDB" id="A0A6C1AYY9"/>
<dbReference type="FunFam" id="1.10.287.130:FF:000002">
    <property type="entry name" value="Two-component osmosensing histidine kinase"/>
    <property type="match status" value="1"/>
</dbReference>
<dbReference type="GO" id="GO:0005524">
    <property type="term" value="F:ATP binding"/>
    <property type="evidence" value="ECO:0007669"/>
    <property type="project" value="UniProtKB-KW"/>
</dbReference>
<keyword evidence="3 13" id="KW-0597">Phosphoprotein</keyword>
<dbReference type="InterPro" id="IPR003594">
    <property type="entry name" value="HATPase_dom"/>
</dbReference>
<dbReference type="Gene3D" id="3.40.50.2300">
    <property type="match status" value="1"/>
</dbReference>
<evidence type="ECO:0000259" key="16">
    <source>
        <dbReference type="PROSITE" id="PS50110"/>
    </source>
</evidence>
<keyword evidence="14" id="KW-0812">Transmembrane</keyword>
<dbReference type="Gene3D" id="1.10.287.130">
    <property type="match status" value="1"/>
</dbReference>
<dbReference type="KEGG" id="azq:G3580_02425"/>
<dbReference type="SMART" id="SM00388">
    <property type="entry name" value="HisKA"/>
    <property type="match status" value="1"/>
</dbReference>
<comment type="catalytic activity">
    <reaction evidence="1">
        <text>ATP + protein L-histidine = ADP + protein N-phospho-L-histidine.</text>
        <dbReference type="EC" id="2.7.13.3"/>
    </reaction>
</comment>
<dbReference type="Proteomes" id="UP000501991">
    <property type="component" value="Chromosome"/>
</dbReference>
<feature type="transmembrane region" description="Helical" evidence="14">
    <location>
        <begin position="121"/>
        <end position="138"/>
    </location>
</feature>
<sequence>MDPTIEPDGDLEAEVQRRLTELLYRNARVALVTNVVTGALLAYVNVSTHVSPALALTWWLGVCLVSGGRFMLSVRFRAARPSTAQAGRWRRRYVIATGILGALWGVGAAAFMWAAPDAVRLFTGLLAAGLVAGAATVLAPVPRALHAFTLLISLPMLAVIIWQAEAPLDVGFAVIIVVMVVAMFSGTRYLHATIASSIRLGLENGRMVRVLEKATAAAEAANEAKSAFLATMSHEIRTPLNGILGMAQLLLIRDRLTDEQRTDYARTINSSGQLLLTILNDILDISRIEAGRMELVPTRVDLARLLEETTESFHSMATAKGLELTVDRTCASADAYTGDVTRLRQMLSNLLGNAIKFTRTGFVRVEVSEVEATAHEAVLEFAVTDSGIGIAPEVQARLFQPFTQADSSTTREYGGSGLGLSIVRRLAELMEGTVGVDSDVGRGSRFWFRVRLERAEDAGDEQMTLADGGLMVQGDSKARDGVVLVVDDNAINRKVAQMVLKRMGLQTVSAENGEECLAALEDGLDPALILMDVQMPVMDGLTAARRIRAREHASGRPPTPIIALTGGVFEEDTARCLEAGMNDFLAKPLDMKALDAAITRWRS</sequence>
<dbReference type="Pfam" id="PF00072">
    <property type="entry name" value="Response_reg"/>
    <property type="match status" value="1"/>
</dbReference>
<dbReference type="CDD" id="cd00082">
    <property type="entry name" value="HisKA"/>
    <property type="match status" value="1"/>
</dbReference>
<feature type="domain" description="Response regulatory" evidence="16">
    <location>
        <begin position="482"/>
        <end position="602"/>
    </location>
</feature>
<gene>
    <name evidence="17" type="ORF">G3580_02425</name>
</gene>
<dbReference type="SUPFAM" id="SSF52172">
    <property type="entry name" value="CheY-like"/>
    <property type="match status" value="1"/>
</dbReference>
<dbReference type="PANTHER" id="PTHR45339">
    <property type="entry name" value="HYBRID SIGNAL TRANSDUCTION HISTIDINE KINASE J"/>
    <property type="match status" value="1"/>
</dbReference>
<keyword evidence="8" id="KW-0902">Two-component regulatory system</keyword>
<dbReference type="EMBL" id="CP048836">
    <property type="protein sequence ID" value="QID16581.1"/>
    <property type="molecule type" value="Genomic_DNA"/>
</dbReference>
<feature type="transmembrane region" description="Helical" evidence="14">
    <location>
        <begin position="52"/>
        <end position="72"/>
    </location>
</feature>
<evidence type="ECO:0000256" key="4">
    <source>
        <dbReference type="ARBA" id="ARBA00022679"/>
    </source>
</evidence>
<evidence type="ECO:0000313" key="18">
    <source>
        <dbReference type="Proteomes" id="UP000501991"/>
    </source>
</evidence>
<dbReference type="PRINTS" id="PR00344">
    <property type="entry name" value="BCTRLSENSOR"/>
</dbReference>
<evidence type="ECO:0000256" key="5">
    <source>
        <dbReference type="ARBA" id="ARBA00022741"/>
    </source>
</evidence>
<dbReference type="PROSITE" id="PS50109">
    <property type="entry name" value="HIS_KIN"/>
    <property type="match status" value="1"/>
</dbReference>
<protein>
    <recommendedName>
        <fullName evidence="11">Sensory/regulatory protein RpfC</fullName>
        <ecNumber evidence="2">2.7.13.3</ecNumber>
    </recommendedName>
    <alternativeName>
        <fullName evidence="12">Virulence sensor protein BvgS</fullName>
    </alternativeName>
</protein>
<accession>A0A6C1AYY9</accession>
<dbReference type="SUPFAM" id="SSF47384">
    <property type="entry name" value="Homodimeric domain of signal transducing histidine kinase"/>
    <property type="match status" value="1"/>
</dbReference>
<dbReference type="GO" id="GO:0000155">
    <property type="term" value="F:phosphorelay sensor kinase activity"/>
    <property type="evidence" value="ECO:0007669"/>
    <property type="project" value="InterPro"/>
</dbReference>
<comment type="function">
    <text evidence="9">Member of the two-component regulatory system BvgS/BvgA. Phosphorylates BvgA via a four-step phosphorelay in response to environmental signals.</text>
</comment>
<feature type="transmembrane region" description="Helical" evidence="14">
    <location>
        <begin position="93"/>
        <end position="115"/>
    </location>
</feature>
<keyword evidence="5" id="KW-0547">Nucleotide-binding</keyword>
<keyword evidence="14" id="KW-0472">Membrane</keyword>
<proteinExistence type="predicted"/>
<feature type="domain" description="Histidine kinase" evidence="15">
    <location>
        <begin position="231"/>
        <end position="454"/>
    </location>
</feature>
<dbReference type="Pfam" id="PF02518">
    <property type="entry name" value="HATPase_c"/>
    <property type="match status" value="1"/>
</dbReference>
<evidence type="ECO:0000256" key="1">
    <source>
        <dbReference type="ARBA" id="ARBA00000085"/>
    </source>
</evidence>
<name>A0A6C1AYY9_9RHOO</name>
<keyword evidence="6" id="KW-0418">Kinase</keyword>
<dbReference type="CDD" id="cd16922">
    <property type="entry name" value="HATPase_EvgS-ArcB-TorS-like"/>
    <property type="match status" value="1"/>
</dbReference>
<dbReference type="SMART" id="SM00387">
    <property type="entry name" value="HATPase_c"/>
    <property type="match status" value="1"/>
</dbReference>
<feature type="transmembrane region" description="Helical" evidence="14">
    <location>
        <begin position="170"/>
        <end position="190"/>
    </location>
</feature>
<evidence type="ECO:0000256" key="9">
    <source>
        <dbReference type="ARBA" id="ARBA00058004"/>
    </source>
</evidence>
<dbReference type="PANTHER" id="PTHR45339:SF5">
    <property type="entry name" value="HISTIDINE KINASE"/>
    <property type="match status" value="1"/>
</dbReference>
<dbReference type="SMART" id="SM00448">
    <property type="entry name" value="REC"/>
    <property type="match status" value="1"/>
</dbReference>
<feature type="transmembrane region" description="Helical" evidence="14">
    <location>
        <begin position="145"/>
        <end position="164"/>
    </location>
</feature>
<dbReference type="InterPro" id="IPR036890">
    <property type="entry name" value="HATPase_C_sf"/>
</dbReference>
<dbReference type="InterPro" id="IPR005467">
    <property type="entry name" value="His_kinase_dom"/>
</dbReference>
<dbReference type="FunFam" id="3.30.565.10:FF:000010">
    <property type="entry name" value="Sensor histidine kinase RcsC"/>
    <property type="match status" value="1"/>
</dbReference>
<evidence type="ECO:0000256" key="12">
    <source>
        <dbReference type="ARBA" id="ARBA00070152"/>
    </source>
</evidence>
<dbReference type="RefSeq" id="WP_173763750.1">
    <property type="nucleotide sequence ID" value="NZ_CP048836.1"/>
</dbReference>
<dbReference type="InterPro" id="IPR004358">
    <property type="entry name" value="Sig_transdc_His_kin-like_C"/>
</dbReference>